<protein>
    <submittedName>
        <fullName evidence="8">Cytochrome bd-I ubiquinol oxidase subunit 2 apoprotein</fullName>
    </submittedName>
</protein>
<dbReference type="GO" id="GO:0019646">
    <property type="term" value="P:aerobic electron transport chain"/>
    <property type="evidence" value="ECO:0007669"/>
    <property type="project" value="TreeGrafter"/>
</dbReference>
<feature type="transmembrane region" description="Helical" evidence="7">
    <location>
        <begin position="276"/>
        <end position="298"/>
    </location>
</feature>
<evidence type="ECO:0000256" key="2">
    <source>
        <dbReference type="ARBA" id="ARBA00007543"/>
    </source>
</evidence>
<dbReference type="Pfam" id="PF02322">
    <property type="entry name" value="Cyt_bd_oxida_II"/>
    <property type="match status" value="1"/>
</dbReference>
<sequence length="351" mass="38622">MEQAMELTGWAFWLPLIWAVLIALAVFFYVCMDGFDLGIGILFPFMREKAERDVAVNSVAPVWDGNETWLVLGGGGLLAVFPLAYAVVLPALYMPLILMLLALIFRGVAFEMRFRAENDTQQMWWDRSFSWGSTVAAFMQGIALGAFVQGIEVQGRAYAGGWWDWLSPFSLLTGVALVIGYGLLGACWLLWKTEGALHRRAVDLAWPFAVGTVAAIGLVSAVMPFLQPAFAARWLTFPHLIYALPVPILVAVFVWRFFHALSQDTGRGGMADVRPFLLALGLFALAYIGLGVSMWPMIVPPAFDIWQAAAPPASQGFLLVGAAVLIPIILAYTGYVYWLFRGKVTGETGYH</sequence>
<accession>A0A1M6MV36</accession>
<evidence type="ECO:0000256" key="1">
    <source>
        <dbReference type="ARBA" id="ARBA00004651"/>
    </source>
</evidence>
<dbReference type="NCBIfam" id="TIGR00203">
    <property type="entry name" value="cydB"/>
    <property type="match status" value="1"/>
</dbReference>
<keyword evidence="6 7" id="KW-0472">Membrane</keyword>
<keyword evidence="4 7" id="KW-0812">Transmembrane</keyword>
<feature type="transmembrane region" description="Helical" evidence="7">
    <location>
        <begin position="232"/>
        <end position="255"/>
    </location>
</feature>
<dbReference type="EMBL" id="FQZF01000023">
    <property type="protein sequence ID" value="SHJ87365.1"/>
    <property type="molecule type" value="Genomic_DNA"/>
</dbReference>
<organism evidence="8 9">
    <name type="scientific">Muricoccus roseus</name>
    <dbReference type="NCBI Taxonomy" id="198092"/>
    <lineage>
        <taxon>Bacteria</taxon>
        <taxon>Pseudomonadati</taxon>
        <taxon>Pseudomonadota</taxon>
        <taxon>Alphaproteobacteria</taxon>
        <taxon>Acetobacterales</taxon>
        <taxon>Roseomonadaceae</taxon>
        <taxon>Muricoccus</taxon>
    </lineage>
</organism>
<keyword evidence="3" id="KW-1003">Cell membrane</keyword>
<dbReference type="AlphaFoldDB" id="A0A1M6MV36"/>
<dbReference type="GO" id="GO:0070069">
    <property type="term" value="C:cytochrome complex"/>
    <property type="evidence" value="ECO:0007669"/>
    <property type="project" value="TreeGrafter"/>
</dbReference>
<proteinExistence type="inferred from homology"/>
<dbReference type="RefSeq" id="WP_245818351.1">
    <property type="nucleotide sequence ID" value="NZ_FQZF01000023.1"/>
</dbReference>
<comment type="subcellular location">
    <subcellularLocation>
        <location evidence="1">Cell membrane</location>
        <topology evidence="1">Multi-pass membrane protein</topology>
    </subcellularLocation>
</comment>
<dbReference type="PANTHER" id="PTHR43141">
    <property type="entry name" value="CYTOCHROME BD2 SUBUNIT II"/>
    <property type="match status" value="1"/>
</dbReference>
<evidence type="ECO:0000256" key="3">
    <source>
        <dbReference type="ARBA" id="ARBA00022475"/>
    </source>
</evidence>
<dbReference type="GO" id="GO:0016682">
    <property type="term" value="F:oxidoreductase activity, acting on diphenols and related substances as donors, oxygen as acceptor"/>
    <property type="evidence" value="ECO:0007669"/>
    <property type="project" value="TreeGrafter"/>
</dbReference>
<dbReference type="PANTHER" id="PTHR43141:SF4">
    <property type="entry name" value="CYTOCHROME BD2 SUBUNIT II"/>
    <property type="match status" value="1"/>
</dbReference>
<dbReference type="InterPro" id="IPR003317">
    <property type="entry name" value="Cyt-d_oxidase_su2"/>
</dbReference>
<feature type="transmembrane region" description="Helical" evidence="7">
    <location>
        <begin position="129"/>
        <end position="151"/>
    </location>
</feature>
<dbReference type="STRING" id="198092.SAMN02745194_03605"/>
<gene>
    <name evidence="8" type="ORF">SAMN02745194_03605</name>
</gene>
<evidence type="ECO:0000256" key="7">
    <source>
        <dbReference type="SAM" id="Phobius"/>
    </source>
</evidence>
<evidence type="ECO:0000256" key="5">
    <source>
        <dbReference type="ARBA" id="ARBA00022989"/>
    </source>
</evidence>
<comment type="similarity">
    <text evidence="2">Belongs to the cytochrome ubiquinol oxidase subunit 2 family.</text>
</comment>
<evidence type="ECO:0000256" key="6">
    <source>
        <dbReference type="ARBA" id="ARBA00023136"/>
    </source>
</evidence>
<feature type="transmembrane region" description="Helical" evidence="7">
    <location>
        <begin position="203"/>
        <end position="226"/>
    </location>
</feature>
<evidence type="ECO:0000256" key="4">
    <source>
        <dbReference type="ARBA" id="ARBA00022692"/>
    </source>
</evidence>
<evidence type="ECO:0000313" key="8">
    <source>
        <dbReference type="EMBL" id="SHJ87365.1"/>
    </source>
</evidence>
<feature type="transmembrane region" description="Helical" evidence="7">
    <location>
        <begin position="318"/>
        <end position="340"/>
    </location>
</feature>
<keyword evidence="9" id="KW-1185">Reference proteome</keyword>
<dbReference type="GO" id="GO:0005886">
    <property type="term" value="C:plasma membrane"/>
    <property type="evidence" value="ECO:0007669"/>
    <property type="project" value="UniProtKB-SubCell"/>
</dbReference>
<feature type="transmembrane region" description="Helical" evidence="7">
    <location>
        <begin position="12"/>
        <end position="45"/>
    </location>
</feature>
<dbReference type="GO" id="GO:0009055">
    <property type="term" value="F:electron transfer activity"/>
    <property type="evidence" value="ECO:0007669"/>
    <property type="project" value="TreeGrafter"/>
</dbReference>
<feature type="transmembrane region" description="Helical" evidence="7">
    <location>
        <begin position="171"/>
        <end position="191"/>
    </location>
</feature>
<reference evidence="8 9" key="1">
    <citation type="submission" date="2016-11" db="EMBL/GenBank/DDBJ databases">
        <authorList>
            <person name="Jaros S."/>
            <person name="Januszkiewicz K."/>
            <person name="Wedrychowicz H."/>
        </authorList>
    </citation>
    <scope>NUCLEOTIDE SEQUENCE [LARGE SCALE GENOMIC DNA]</scope>
    <source>
        <strain evidence="8 9">DSM 14916</strain>
    </source>
</reference>
<dbReference type="Proteomes" id="UP000184387">
    <property type="component" value="Unassembled WGS sequence"/>
</dbReference>
<evidence type="ECO:0000313" key="9">
    <source>
        <dbReference type="Proteomes" id="UP000184387"/>
    </source>
</evidence>
<keyword evidence="5 7" id="KW-1133">Transmembrane helix</keyword>
<feature type="transmembrane region" description="Helical" evidence="7">
    <location>
        <begin position="91"/>
        <end position="109"/>
    </location>
</feature>
<name>A0A1M6MV36_9PROT</name>